<dbReference type="HAMAP" id="MF_00145">
    <property type="entry name" value="Phosphoglyc_kinase"/>
    <property type="match status" value="1"/>
</dbReference>
<evidence type="ECO:0000256" key="12">
    <source>
        <dbReference type="HAMAP-Rule" id="MF_00145"/>
    </source>
</evidence>
<dbReference type="InterPro" id="IPR015824">
    <property type="entry name" value="Phosphoglycerate_kinase_N"/>
</dbReference>
<feature type="binding site" evidence="13">
    <location>
        <position position="38"/>
    </location>
    <ligand>
        <name>(2R)-3-phosphoglycerate</name>
        <dbReference type="ChEBI" id="CHEBI:58272"/>
    </ligand>
</feature>
<evidence type="ECO:0000256" key="7">
    <source>
        <dbReference type="ARBA" id="ARBA00022679"/>
    </source>
</evidence>
<dbReference type="InterPro" id="IPR036043">
    <property type="entry name" value="Phosphoglycerate_kinase_sf"/>
</dbReference>
<evidence type="ECO:0000256" key="3">
    <source>
        <dbReference type="ARBA" id="ARBA00008982"/>
    </source>
</evidence>
<evidence type="ECO:0000256" key="15">
    <source>
        <dbReference type="RuleBase" id="RU000532"/>
    </source>
</evidence>
<comment type="caution">
    <text evidence="16">The sequence shown here is derived from an EMBL/GenBank/DDBJ whole genome shotgun (WGS) entry which is preliminary data.</text>
</comment>
<reference evidence="16 17" key="1">
    <citation type="submission" date="2019-09" db="EMBL/GenBank/DDBJ databases">
        <title>Whole genome shotgun sequencing (WGS) of Ellagibacter isourolithinifaciens DSM 104140(T) and Adlercreutzia muris DSM 29508(T).</title>
        <authorList>
            <person name="Stoll D.A."/>
            <person name="Danylec N."/>
            <person name="Huch M."/>
        </authorList>
    </citation>
    <scope>NUCLEOTIDE SEQUENCE [LARGE SCALE GENOMIC DNA]</scope>
    <source>
        <strain evidence="16 17">DSM 29508</strain>
    </source>
</reference>
<gene>
    <name evidence="12" type="primary">pgk</name>
    <name evidence="16" type="ORF">F8D48_03215</name>
</gene>
<feature type="binding site" evidence="12 14">
    <location>
        <begin position="353"/>
        <end position="356"/>
    </location>
    <ligand>
        <name>ATP</name>
        <dbReference type="ChEBI" id="CHEBI:30616"/>
    </ligand>
</feature>
<dbReference type="GO" id="GO:0005829">
    <property type="term" value="C:cytosol"/>
    <property type="evidence" value="ECO:0007669"/>
    <property type="project" value="UniProtKB-ARBA"/>
</dbReference>
<dbReference type="GO" id="GO:0005524">
    <property type="term" value="F:ATP binding"/>
    <property type="evidence" value="ECO:0007669"/>
    <property type="project" value="UniProtKB-KW"/>
</dbReference>
<feature type="binding site" evidence="12">
    <location>
        <position position="121"/>
    </location>
    <ligand>
        <name>substrate</name>
    </ligand>
</feature>
<comment type="subcellular location">
    <subcellularLocation>
        <location evidence="12">Cytoplasm</location>
    </subcellularLocation>
</comment>
<dbReference type="FunFam" id="3.40.50.1260:FF:000003">
    <property type="entry name" value="Phosphoglycerate kinase"/>
    <property type="match status" value="1"/>
</dbReference>
<dbReference type="PIRSF" id="PIRSF000724">
    <property type="entry name" value="Pgk"/>
    <property type="match status" value="1"/>
</dbReference>
<evidence type="ECO:0000256" key="4">
    <source>
        <dbReference type="ARBA" id="ARBA00011245"/>
    </source>
</evidence>
<dbReference type="SUPFAM" id="SSF53748">
    <property type="entry name" value="Phosphoglycerate kinase"/>
    <property type="match status" value="1"/>
</dbReference>
<dbReference type="RefSeq" id="WP_151429933.1">
    <property type="nucleotide sequence ID" value="NZ_JANJZI010000013.1"/>
</dbReference>
<evidence type="ECO:0000256" key="14">
    <source>
        <dbReference type="PIRSR" id="PIRSR000724-2"/>
    </source>
</evidence>
<keyword evidence="11 12" id="KW-0324">Glycolysis</keyword>
<dbReference type="Pfam" id="PF00162">
    <property type="entry name" value="PGK"/>
    <property type="match status" value="1"/>
</dbReference>
<keyword evidence="12" id="KW-0963">Cytoplasm</keyword>
<evidence type="ECO:0000256" key="2">
    <source>
        <dbReference type="ARBA" id="ARBA00004838"/>
    </source>
</evidence>
<comment type="subunit">
    <text evidence="4 12">Monomer.</text>
</comment>
<feature type="binding site" evidence="12 13">
    <location>
        <begin position="22"/>
        <end position="24"/>
    </location>
    <ligand>
        <name>substrate</name>
    </ligand>
</feature>
<sequence length="395" mass="41640">MADIKTIDDENFAGKRVLVRVDFNAPVDAEGNVTDDTRIRAALPTINKLIGDGARVILASHRGRPAGEGFEESFSLGPIARRLQELLGRDIVLSRALVGPDAQEVADALEDGDVLLLENIRFDAREKKNDPAFARALADLADAYVNDAFGTAHRAHASTAGVAEFLPSYAGYLMEREVATLTGMLDEPRRPFVAILGGSKVSDKIKVIDALLDKADTLIIGGGMCFTFLLAQGKAVGTSLKEEDWVERAAAMIEKARERGVALLLPTDVVAADSFANDARTAIVSVDDIPTDMMGLDIGPETAAAYAQAIGEAKSVFWNGPMGVFEMPSFEAGTRTVAEAVAANEAADTIIGGGDSVAAVNKFDLADAMTFISTGGGASMELVQGEALPGVEALR</sequence>
<dbReference type="Proteomes" id="UP000479639">
    <property type="component" value="Unassembled WGS sequence"/>
</dbReference>
<dbReference type="InterPro" id="IPR015911">
    <property type="entry name" value="Phosphoglycerate_kinase_CS"/>
</dbReference>
<evidence type="ECO:0000256" key="1">
    <source>
        <dbReference type="ARBA" id="ARBA00000642"/>
    </source>
</evidence>
<evidence type="ECO:0000313" key="16">
    <source>
        <dbReference type="EMBL" id="KAB1650926.1"/>
    </source>
</evidence>
<evidence type="ECO:0000256" key="6">
    <source>
        <dbReference type="ARBA" id="ARBA00016471"/>
    </source>
</evidence>
<dbReference type="GO" id="GO:0043531">
    <property type="term" value="F:ADP binding"/>
    <property type="evidence" value="ECO:0007669"/>
    <property type="project" value="TreeGrafter"/>
</dbReference>
<dbReference type="Gene3D" id="3.40.50.1260">
    <property type="entry name" value="Phosphoglycerate kinase, N-terminal domain"/>
    <property type="match status" value="2"/>
</dbReference>
<dbReference type="EMBL" id="WAJS01000007">
    <property type="protein sequence ID" value="KAB1650926.1"/>
    <property type="molecule type" value="Genomic_DNA"/>
</dbReference>
<dbReference type="GO" id="GO:0006094">
    <property type="term" value="P:gluconeogenesis"/>
    <property type="evidence" value="ECO:0007669"/>
    <property type="project" value="TreeGrafter"/>
</dbReference>
<keyword evidence="9 12" id="KW-0418">Kinase</keyword>
<keyword evidence="8 12" id="KW-0547">Nucleotide-binding</keyword>
<dbReference type="AlphaFoldDB" id="A0A7C8BS95"/>
<keyword evidence="17" id="KW-1185">Reference proteome</keyword>
<proteinExistence type="inferred from homology"/>
<protein>
    <recommendedName>
        <fullName evidence="6 12">Phosphoglycerate kinase</fullName>
        <ecNumber evidence="5 12">2.7.2.3</ecNumber>
    </recommendedName>
</protein>
<dbReference type="PANTHER" id="PTHR11406:SF23">
    <property type="entry name" value="PHOSPHOGLYCERATE KINASE 1, CHLOROPLASTIC-RELATED"/>
    <property type="match status" value="1"/>
</dbReference>
<evidence type="ECO:0000256" key="9">
    <source>
        <dbReference type="ARBA" id="ARBA00022777"/>
    </source>
</evidence>
<feature type="binding site" evidence="12 14">
    <location>
        <position position="326"/>
    </location>
    <ligand>
        <name>ATP</name>
        <dbReference type="ChEBI" id="CHEBI:30616"/>
    </ligand>
</feature>
<evidence type="ECO:0000256" key="13">
    <source>
        <dbReference type="PIRSR" id="PIRSR000724-1"/>
    </source>
</evidence>
<feature type="binding site" evidence="12 14">
    <location>
        <position position="295"/>
    </location>
    <ligand>
        <name>ATP</name>
        <dbReference type="ChEBI" id="CHEBI:30616"/>
    </ligand>
</feature>
<feature type="binding site" evidence="13">
    <location>
        <position position="121"/>
    </location>
    <ligand>
        <name>(2R)-3-phosphoglycerate</name>
        <dbReference type="ChEBI" id="CHEBI:58272"/>
    </ligand>
</feature>
<dbReference type="GO" id="GO:0006096">
    <property type="term" value="P:glycolytic process"/>
    <property type="evidence" value="ECO:0007669"/>
    <property type="project" value="UniProtKB-UniRule"/>
</dbReference>
<feature type="binding site" evidence="12">
    <location>
        <position position="38"/>
    </location>
    <ligand>
        <name>substrate</name>
    </ligand>
</feature>
<dbReference type="PANTHER" id="PTHR11406">
    <property type="entry name" value="PHOSPHOGLYCERATE KINASE"/>
    <property type="match status" value="1"/>
</dbReference>
<evidence type="ECO:0000256" key="5">
    <source>
        <dbReference type="ARBA" id="ARBA00013061"/>
    </source>
</evidence>
<dbReference type="EC" id="2.7.2.3" evidence="5 12"/>
<dbReference type="InterPro" id="IPR001576">
    <property type="entry name" value="Phosphoglycerate_kinase"/>
</dbReference>
<dbReference type="PROSITE" id="PS00111">
    <property type="entry name" value="PGLYCERATE_KINASE"/>
    <property type="match status" value="1"/>
</dbReference>
<feature type="binding site" evidence="12 13">
    <location>
        <begin position="61"/>
        <end position="64"/>
    </location>
    <ligand>
        <name>substrate</name>
    </ligand>
</feature>
<name>A0A7C8BS95_9ACTN</name>
<evidence type="ECO:0000256" key="11">
    <source>
        <dbReference type="ARBA" id="ARBA00023152"/>
    </source>
</evidence>
<comment type="catalytic activity">
    <reaction evidence="1 12 15">
        <text>(2R)-3-phosphoglycerate + ATP = (2R)-3-phospho-glyceroyl phosphate + ADP</text>
        <dbReference type="Rhea" id="RHEA:14801"/>
        <dbReference type="ChEBI" id="CHEBI:30616"/>
        <dbReference type="ChEBI" id="CHEBI:57604"/>
        <dbReference type="ChEBI" id="CHEBI:58272"/>
        <dbReference type="ChEBI" id="CHEBI:456216"/>
        <dbReference type="EC" id="2.7.2.3"/>
    </reaction>
</comment>
<feature type="binding site" evidence="12">
    <location>
        <position position="154"/>
    </location>
    <ligand>
        <name>substrate</name>
    </ligand>
</feature>
<evidence type="ECO:0000313" key="17">
    <source>
        <dbReference type="Proteomes" id="UP000479639"/>
    </source>
</evidence>
<accession>A0A7C8BS95</accession>
<dbReference type="GO" id="GO:0004618">
    <property type="term" value="F:phosphoglycerate kinase activity"/>
    <property type="evidence" value="ECO:0007669"/>
    <property type="project" value="UniProtKB-UniRule"/>
</dbReference>
<dbReference type="FunFam" id="3.40.50.1260:FF:000006">
    <property type="entry name" value="Phosphoglycerate kinase"/>
    <property type="match status" value="1"/>
</dbReference>
<organism evidence="16 17">
    <name type="scientific">Adlercreutzia muris</name>
    <dbReference type="NCBI Taxonomy" id="1796610"/>
    <lineage>
        <taxon>Bacteria</taxon>
        <taxon>Bacillati</taxon>
        <taxon>Actinomycetota</taxon>
        <taxon>Coriobacteriia</taxon>
        <taxon>Eggerthellales</taxon>
        <taxon>Eggerthellaceae</taxon>
        <taxon>Adlercreutzia</taxon>
    </lineage>
</organism>
<feature type="binding site" evidence="13">
    <location>
        <position position="154"/>
    </location>
    <ligand>
        <name>(2R)-3-phosphoglycerate</name>
        <dbReference type="ChEBI" id="CHEBI:58272"/>
    </ligand>
</feature>
<dbReference type="UniPathway" id="UPA00109">
    <property type="reaction ID" value="UER00185"/>
</dbReference>
<evidence type="ECO:0000256" key="8">
    <source>
        <dbReference type="ARBA" id="ARBA00022741"/>
    </source>
</evidence>
<feature type="binding site" evidence="12 14">
    <location>
        <position position="204"/>
    </location>
    <ligand>
        <name>ATP</name>
        <dbReference type="ChEBI" id="CHEBI:30616"/>
    </ligand>
</feature>
<keyword evidence="10 12" id="KW-0067">ATP-binding</keyword>
<dbReference type="PRINTS" id="PR00477">
    <property type="entry name" value="PHGLYCKINASE"/>
</dbReference>
<comment type="similarity">
    <text evidence="3 12 15">Belongs to the phosphoglycerate kinase family.</text>
</comment>
<comment type="pathway">
    <text evidence="2 12">Carbohydrate degradation; glycolysis; pyruvate from D-glyceraldehyde 3-phosphate: step 2/5.</text>
</comment>
<keyword evidence="7 12" id="KW-0808">Transferase</keyword>
<evidence type="ECO:0000256" key="10">
    <source>
        <dbReference type="ARBA" id="ARBA00022840"/>
    </source>
</evidence>